<evidence type="ECO:0000256" key="2">
    <source>
        <dbReference type="ARBA" id="ARBA00022741"/>
    </source>
</evidence>
<accession>A0A8J5XMB5</accession>
<dbReference type="Gene3D" id="3.40.50.300">
    <property type="entry name" value="P-loop containing nucleotide triphosphate hydrolases"/>
    <property type="match status" value="1"/>
</dbReference>
<evidence type="ECO:0000256" key="6">
    <source>
        <dbReference type="RuleBase" id="RU003651"/>
    </source>
</evidence>
<organism evidence="9 10">
    <name type="scientific">Diacronema lutheri</name>
    <name type="common">Unicellular marine alga</name>
    <name type="synonym">Monochrysis lutheri</name>
    <dbReference type="NCBI Taxonomy" id="2081491"/>
    <lineage>
        <taxon>Eukaryota</taxon>
        <taxon>Haptista</taxon>
        <taxon>Haptophyta</taxon>
        <taxon>Pavlovophyceae</taxon>
        <taxon>Pavlovales</taxon>
        <taxon>Pavlovaceae</taxon>
        <taxon>Diacronema</taxon>
    </lineage>
</organism>
<dbReference type="SMART" id="SM00382">
    <property type="entry name" value="AAA"/>
    <property type="match status" value="1"/>
</dbReference>
<dbReference type="InterPro" id="IPR003960">
    <property type="entry name" value="ATPase_AAA_CS"/>
</dbReference>
<protein>
    <recommendedName>
        <fullName evidence="8">AAA+ ATPase domain-containing protein</fullName>
    </recommendedName>
</protein>
<dbReference type="PANTHER" id="PTHR45644">
    <property type="entry name" value="AAA ATPASE, PUTATIVE (AFU_ORTHOLOGUE AFUA_2G12920)-RELATED-RELATED"/>
    <property type="match status" value="1"/>
</dbReference>
<evidence type="ECO:0000259" key="8">
    <source>
        <dbReference type="SMART" id="SM00382"/>
    </source>
</evidence>
<dbReference type="SUPFAM" id="SSF52540">
    <property type="entry name" value="P-loop containing nucleoside triphosphate hydrolases"/>
    <property type="match status" value="1"/>
</dbReference>
<dbReference type="InterPro" id="IPR003959">
    <property type="entry name" value="ATPase_AAA_core"/>
</dbReference>
<dbReference type="FunFam" id="3.40.50.300:FF:000061">
    <property type="entry name" value="ATPase family, AAA domain-containing 2"/>
    <property type="match status" value="1"/>
</dbReference>
<dbReference type="PROSITE" id="PS00674">
    <property type="entry name" value="AAA"/>
    <property type="match status" value="1"/>
</dbReference>
<dbReference type="GO" id="GO:0016887">
    <property type="term" value="F:ATP hydrolysis activity"/>
    <property type="evidence" value="ECO:0007669"/>
    <property type="project" value="InterPro"/>
</dbReference>
<evidence type="ECO:0000313" key="9">
    <source>
        <dbReference type="EMBL" id="KAG8464357.1"/>
    </source>
</evidence>
<dbReference type="PANTHER" id="PTHR45644:SF3">
    <property type="entry name" value="FI08533P-RELATED"/>
    <property type="match status" value="1"/>
</dbReference>
<dbReference type="Pfam" id="PF00004">
    <property type="entry name" value="AAA"/>
    <property type="match status" value="1"/>
</dbReference>
<dbReference type="Pfam" id="PF17862">
    <property type="entry name" value="AAA_lid_3"/>
    <property type="match status" value="1"/>
</dbReference>
<dbReference type="EMBL" id="JAGTXO010000013">
    <property type="protein sequence ID" value="KAG8464357.1"/>
    <property type="molecule type" value="Genomic_DNA"/>
</dbReference>
<dbReference type="GO" id="GO:0005741">
    <property type="term" value="C:mitochondrial outer membrane"/>
    <property type="evidence" value="ECO:0007669"/>
    <property type="project" value="UniProtKB-SubCell"/>
</dbReference>
<evidence type="ECO:0000256" key="3">
    <source>
        <dbReference type="ARBA" id="ARBA00022787"/>
    </source>
</evidence>
<keyword evidence="3" id="KW-1000">Mitochondrion outer membrane</keyword>
<gene>
    <name evidence="9" type="ORF">KFE25_003420</name>
</gene>
<keyword evidence="10" id="KW-1185">Reference proteome</keyword>
<evidence type="ECO:0000256" key="4">
    <source>
        <dbReference type="ARBA" id="ARBA00022840"/>
    </source>
</evidence>
<evidence type="ECO:0000256" key="5">
    <source>
        <dbReference type="ARBA" id="ARBA00023128"/>
    </source>
</evidence>
<keyword evidence="3" id="KW-0472">Membrane</keyword>
<name>A0A8J5XMB5_DIALT</name>
<proteinExistence type="inferred from homology"/>
<dbReference type="InterPro" id="IPR003593">
    <property type="entry name" value="AAA+_ATPase"/>
</dbReference>
<dbReference type="OMA" id="IRDSCEI"/>
<comment type="caution">
    <text evidence="9">The sequence shown here is derived from an EMBL/GenBank/DDBJ whole genome shotgun (WGS) entry which is preliminary data.</text>
</comment>
<evidence type="ECO:0000256" key="1">
    <source>
        <dbReference type="ARBA" id="ARBA00004572"/>
    </source>
</evidence>
<dbReference type="AlphaFoldDB" id="A0A8J5XMB5"/>
<comment type="similarity">
    <text evidence="6">Belongs to the AAA ATPase family.</text>
</comment>
<feature type="region of interest" description="Disordered" evidence="7">
    <location>
        <begin position="331"/>
        <end position="350"/>
    </location>
</feature>
<keyword evidence="2 6" id="KW-0547">Nucleotide-binding</keyword>
<dbReference type="InterPro" id="IPR051701">
    <property type="entry name" value="Mito_OM_Translocase_MSP1"/>
</dbReference>
<dbReference type="Gene3D" id="1.10.8.60">
    <property type="match status" value="1"/>
</dbReference>
<feature type="domain" description="AAA+ ATPase" evidence="8">
    <location>
        <begin position="121"/>
        <end position="257"/>
    </location>
</feature>
<dbReference type="OrthoDB" id="10254455at2759"/>
<evidence type="ECO:0000256" key="7">
    <source>
        <dbReference type="SAM" id="MobiDB-lite"/>
    </source>
</evidence>
<dbReference type="GO" id="GO:0005524">
    <property type="term" value="F:ATP binding"/>
    <property type="evidence" value="ECO:0007669"/>
    <property type="project" value="UniProtKB-KW"/>
</dbReference>
<reference evidence="9" key="1">
    <citation type="submission" date="2021-05" db="EMBL/GenBank/DDBJ databases">
        <title>The genome of the haptophyte Pavlova lutheri (Diacronema luteri, Pavlovales) - a model for lipid biosynthesis in eukaryotic algae.</title>
        <authorList>
            <person name="Hulatt C.J."/>
            <person name="Posewitz M.C."/>
        </authorList>
    </citation>
    <scope>NUCLEOTIDE SEQUENCE</scope>
    <source>
        <strain evidence="9">NIVA-4/92</strain>
    </source>
</reference>
<dbReference type="InterPro" id="IPR027417">
    <property type="entry name" value="P-loop_NTPase"/>
</dbReference>
<comment type="subcellular location">
    <subcellularLocation>
        <location evidence="1">Mitochondrion outer membrane</location>
        <topology evidence="1">Single-pass membrane protein</topology>
    </subcellularLocation>
</comment>
<keyword evidence="5" id="KW-0496">Mitochondrion</keyword>
<sequence>MASVGAAHGSRIYRLLPDLMLSSLATVCTAMLLNRLFNPKSRARLDAEAERLRNRFGIARKVPFSAMEIQVAESVCVDAAQLEVTFESIGGQSSLIGQLREAVLLPLLRPDLLTHSKLLQPTRGLLLHGPPGTGKTMLAKAIAKEAGCAFLNVNPSSMLSKWYGESQKRVAAIWSVAHKLEPSLLFVDEIDCLFRERSKSDHEATASFQSEWMTHWDGLLTKESSRVLVIGTTNRPNVLDPAIRRRLGRQFFVGLPEREQRGGILALLLRDEPLAEDVDLDELARITHGYSGSDLKELCRAAAMLPVREHLCNNPAAYARSNVVAAAVAPKSNGSAGGAPAQRPSGMRHVRQQDFRDALLLVPPTHAPREEVAVFHDASDGAAS</sequence>
<dbReference type="InterPro" id="IPR041569">
    <property type="entry name" value="AAA_lid_3"/>
</dbReference>
<keyword evidence="4 6" id="KW-0067">ATP-binding</keyword>
<evidence type="ECO:0000313" key="10">
    <source>
        <dbReference type="Proteomes" id="UP000751190"/>
    </source>
</evidence>
<dbReference type="Proteomes" id="UP000751190">
    <property type="component" value="Unassembled WGS sequence"/>
</dbReference>